<accession>A0A0D3IZP6</accession>
<dbReference type="KEGG" id="ehx:EMIHUDRAFT_445334"/>
<proteinExistence type="predicted"/>
<protein>
    <recommendedName>
        <fullName evidence="2">Myb-like domain-containing protein</fullName>
    </recommendedName>
</protein>
<dbReference type="SMART" id="SM00717">
    <property type="entry name" value="SANT"/>
    <property type="match status" value="2"/>
</dbReference>
<sequence length="205" mass="22688">MTLQKPWTAAEDKIIADGVAAELTWVEIADKLRGRTDAAVRGRFHRLKAAEQKGGAPLLRWTGPRRAQTRPSEQKPWTEAEDQIIADGVAAELTWRQIADKLRGRTRSGVRQRVHRQGLKRDSSAGAAAQEEGAQGEGGRQRRRRRRGCSARGVARTRRCCAWCVRSCPTSSPTSSGLLSRAPWRRPWSRPASRGSSRTRAASAT</sequence>
<dbReference type="AlphaFoldDB" id="A0A0D3IZP6"/>
<reference evidence="4" key="1">
    <citation type="journal article" date="2013" name="Nature">
        <title>Pan genome of the phytoplankton Emiliania underpins its global distribution.</title>
        <authorList>
            <person name="Read B.A."/>
            <person name="Kegel J."/>
            <person name="Klute M.J."/>
            <person name="Kuo A."/>
            <person name="Lefebvre S.C."/>
            <person name="Maumus F."/>
            <person name="Mayer C."/>
            <person name="Miller J."/>
            <person name="Monier A."/>
            <person name="Salamov A."/>
            <person name="Young J."/>
            <person name="Aguilar M."/>
            <person name="Claverie J.M."/>
            <person name="Frickenhaus S."/>
            <person name="Gonzalez K."/>
            <person name="Herman E.K."/>
            <person name="Lin Y.C."/>
            <person name="Napier J."/>
            <person name="Ogata H."/>
            <person name="Sarno A.F."/>
            <person name="Shmutz J."/>
            <person name="Schroeder D."/>
            <person name="de Vargas C."/>
            <person name="Verret F."/>
            <person name="von Dassow P."/>
            <person name="Valentin K."/>
            <person name="Van de Peer Y."/>
            <person name="Wheeler G."/>
            <person name="Dacks J.B."/>
            <person name="Delwiche C.F."/>
            <person name="Dyhrman S.T."/>
            <person name="Glockner G."/>
            <person name="John U."/>
            <person name="Richards T."/>
            <person name="Worden A.Z."/>
            <person name="Zhang X."/>
            <person name="Grigoriev I.V."/>
            <person name="Allen A.E."/>
            <person name="Bidle K."/>
            <person name="Borodovsky M."/>
            <person name="Bowler C."/>
            <person name="Brownlee C."/>
            <person name="Cock J.M."/>
            <person name="Elias M."/>
            <person name="Gladyshev V.N."/>
            <person name="Groth M."/>
            <person name="Guda C."/>
            <person name="Hadaegh A."/>
            <person name="Iglesias-Rodriguez M.D."/>
            <person name="Jenkins J."/>
            <person name="Jones B.M."/>
            <person name="Lawson T."/>
            <person name="Leese F."/>
            <person name="Lindquist E."/>
            <person name="Lobanov A."/>
            <person name="Lomsadze A."/>
            <person name="Malik S.B."/>
            <person name="Marsh M.E."/>
            <person name="Mackinder L."/>
            <person name="Mock T."/>
            <person name="Mueller-Roeber B."/>
            <person name="Pagarete A."/>
            <person name="Parker M."/>
            <person name="Probert I."/>
            <person name="Quesneville H."/>
            <person name="Raines C."/>
            <person name="Rensing S.A."/>
            <person name="Riano-Pachon D.M."/>
            <person name="Richier S."/>
            <person name="Rokitta S."/>
            <person name="Shiraiwa Y."/>
            <person name="Soanes D.M."/>
            <person name="van der Giezen M."/>
            <person name="Wahlund T.M."/>
            <person name="Williams B."/>
            <person name="Wilson W."/>
            <person name="Wolfe G."/>
            <person name="Wurch L.L."/>
        </authorList>
    </citation>
    <scope>NUCLEOTIDE SEQUENCE</scope>
</reference>
<feature type="region of interest" description="Disordered" evidence="1">
    <location>
        <begin position="168"/>
        <end position="205"/>
    </location>
</feature>
<organism evidence="3 4">
    <name type="scientific">Emiliania huxleyi (strain CCMP1516)</name>
    <dbReference type="NCBI Taxonomy" id="280463"/>
    <lineage>
        <taxon>Eukaryota</taxon>
        <taxon>Haptista</taxon>
        <taxon>Haptophyta</taxon>
        <taxon>Prymnesiophyceae</taxon>
        <taxon>Isochrysidales</taxon>
        <taxon>Noelaerhabdaceae</taxon>
        <taxon>Emiliania</taxon>
    </lineage>
</organism>
<dbReference type="InterPro" id="IPR009057">
    <property type="entry name" value="Homeodomain-like_sf"/>
</dbReference>
<keyword evidence="4" id="KW-1185">Reference proteome</keyword>
<dbReference type="EnsemblProtists" id="EOD16731">
    <property type="protein sequence ID" value="EOD16731"/>
    <property type="gene ID" value="EMIHUDRAFT_445334"/>
</dbReference>
<dbReference type="InterPro" id="IPR001005">
    <property type="entry name" value="SANT/Myb"/>
</dbReference>
<dbReference type="PaxDb" id="2903-EOD16731"/>
<evidence type="ECO:0000259" key="2">
    <source>
        <dbReference type="PROSITE" id="PS50090"/>
    </source>
</evidence>
<feature type="compositionally biased region" description="Low complexity" evidence="1">
    <location>
        <begin position="189"/>
        <end position="205"/>
    </location>
</feature>
<feature type="region of interest" description="Disordered" evidence="1">
    <location>
        <begin position="55"/>
        <end position="79"/>
    </location>
</feature>
<feature type="compositionally biased region" description="Low complexity" evidence="1">
    <location>
        <begin position="124"/>
        <end position="133"/>
    </location>
</feature>
<feature type="domain" description="Myb-like" evidence="2">
    <location>
        <begin position="6"/>
        <end position="48"/>
    </location>
</feature>
<dbReference type="Gene3D" id="1.10.10.60">
    <property type="entry name" value="Homeodomain-like"/>
    <property type="match status" value="2"/>
</dbReference>
<feature type="compositionally biased region" description="Low complexity" evidence="1">
    <location>
        <begin position="168"/>
        <end position="182"/>
    </location>
</feature>
<evidence type="ECO:0000313" key="4">
    <source>
        <dbReference type="Proteomes" id="UP000013827"/>
    </source>
</evidence>
<name>A0A0D3IZP6_EMIH1</name>
<dbReference type="SUPFAM" id="SSF46689">
    <property type="entry name" value="Homeodomain-like"/>
    <property type="match status" value="2"/>
</dbReference>
<feature type="region of interest" description="Disordered" evidence="1">
    <location>
        <begin position="104"/>
        <end position="149"/>
    </location>
</feature>
<feature type="compositionally biased region" description="Basic residues" evidence="1">
    <location>
        <begin position="104"/>
        <end position="118"/>
    </location>
</feature>
<reference evidence="3" key="2">
    <citation type="submission" date="2024-10" db="UniProtKB">
        <authorList>
            <consortium name="EnsemblProtists"/>
        </authorList>
    </citation>
    <scope>IDENTIFICATION</scope>
</reference>
<evidence type="ECO:0000256" key="1">
    <source>
        <dbReference type="SAM" id="MobiDB-lite"/>
    </source>
</evidence>
<dbReference type="HOGENOM" id="CLU_1339680_0_0_1"/>
<dbReference type="RefSeq" id="XP_005769160.1">
    <property type="nucleotide sequence ID" value="XM_005769103.1"/>
</dbReference>
<evidence type="ECO:0000313" key="3">
    <source>
        <dbReference type="EnsemblProtists" id="EOD16731"/>
    </source>
</evidence>
<dbReference type="CDD" id="cd00167">
    <property type="entry name" value="SANT"/>
    <property type="match status" value="2"/>
</dbReference>
<dbReference type="Proteomes" id="UP000013827">
    <property type="component" value="Unassembled WGS sequence"/>
</dbReference>
<dbReference type="GeneID" id="17262880"/>
<dbReference type="PROSITE" id="PS50090">
    <property type="entry name" value="MYB_LIKE"/>
    <property type="match status" value="2"/>
</dbReference>
<feature type="domain" description="Myb-like" evidence="2">
    <location>
        <begin position="69"/>
        <end position="113"/>
    </location>
</feature>